<reference evidence="2 4" key="3">
    <citation type="submission" date="2016-01" db="EMBL/GenBank/DDBJ databases">
        <title>Genome Sequences of Twelve Sporeforming Bacillus Species Isolated from Foods.</title>
        <authorList>
            <person name="Berendsen E.M."/>
            <person name="Wells-Bennik M.H."/>
            <person name="Krawcyk A.O."/>
            <person name="De Jong A."/>
            <person name="Holsappel S."/>
            <person name="Eijlander R.T."/>
            <person name="Kuipers O.P."/>
        </authorList>
    </citation>
    <scope>NUCLEOTIDE SEQUENCE [LARGE SCALE GENOMIC DNA]</scope>
    <source>
        <strain evidence="2 4">B4099</strain>
    </source>
</reference>
<dbReference type="Pfam" id="PF09466">
    <property type="entry name" value="Yqai"/>
    <property type="match status" value="1"/>
</dbReference>
<dbReference type="InterPro" id="IPR018474">
    <property type="entry name" value="Uncharacterised_Yqai"/>
</dbReference>
<evidence type="ECO:0000313" key="3">
    <source>
        <dbReference type="Proteomes" id="UP000032024"/>
    </source>
</evidence>
<sequence length="68" mass="8019">MNTIEHPDITRMRRYGDLRNDPEFFGFDYFGDEIFFGEEVVEIDGDLVLQDNLQLYLEEVCGAKFYTA</sequence>
<evidence type="ECO:0000313" key="1">
    <source>
        <dbReference type="EMBL" id="AJO24813.1"/>
    </source>
</evidence>
<dbReference type="EMBL" id="LQYI01000021">
    <property type="protein sequence ID" value="KYC72320.1"/>
    <property type="molecule type" value="Genomic_DNA"/>
</dbReference>
<name>A0A0C5C8X7_HEYCO</name>
<proteinExistence type="predicted"/>
<keyword evidence="3" id="KW-1185">Reference proteome</keyword>
<protein>
    <submittedName>
        <fullName evidence="2">Uncharacterized protein</fullName>
    </submittedName>
</protein>
<dbReference type="Gene3D" id="3.30.40.30">
    <property type="entry name" value="YqaI domain"/>
    <property type="match status" value="1"/>
</dbReference>
<evidence type="ECO:0000313" key="4">
    <source>
        <dbReference type="Proteomes" id="UP000075304"/>
    </source>
</evidence>
<dbReference type="Proteomes" id="UP000032024">
    <property type="component" value="Chromosome"/>
</dbReference>
<organism evidence="2 4">
    <name type="scientific">Heyndrickxia coagulans</name>
    <name type="common">Weizmannia coagulans</name>
    <dbReference type="NCBI Taxonomy" id="1398"/>
    <lineage>
        <taxon>Bacteria</taxon>
        <taxon>Bacillati</taxon>
        <taxon>Bacillota</taxon>
        <taxon>Bacilli</taxon>
        <taxon>Bacillales</taxon>
        <taxon>Bacillaceae</taxon>
        <taxon>Heyndrickxia</taxon>
    </lineage>
</organism>
<dbReference type="Proteomes" id="UP000075304">
    <property type="component" value="Unassembled WGS sequence"/>
</dbReference>
<accession>A0A0C5C8X7</accession>
<dbReference type="InterPro" id="IPR023118">
    <property type="entry name" value="YqaI_dom_sf"/>
</dbReference>
<dbReference type="SUPFAM" id="SSF160713">
    <property type="entry name" value="YqaI-like"/>
    <property type="match status" value="1"/>
</dbReference>
<reference evidence="3" key="2">
    <citation type="submission" date="2015-01" db="EMBL/GenBank/DDBJ databases">
        <title>Comparative genome analysis of Bacillus coagulans HM-08, Clostridium butyricum HM-68, Bacillus subtilis HM-66 and Bacillus paralicheniformis BL-09.</title>
        <authorList>
            <person name="Zhang H."/>
        </authorList>
    </citation>
    <scope>NUCLEOTIDE SEQUENCE [LARGE SCALE GENOMIC DNA]</scope>
    <source>
        <strain evidence="3">HM-08</strain>
    </source>
</reference>
<evidence type="ECO:0000313" key="2">
    <source>
        <dbReference type="EMBL" id="KYC72320.1"/>
    </source>
</evidence>
<reference evidence="1" key="1">
    <citation type="submission" date="2015-01" db="EMBL/GenBank/DDBJ databases">
        <title>Comparative genome analysis of Bacillus coagulans HM-08, Clostridium butyricum HM-68, Bacillus subtilis HM-66 and Bacillus licheniformis BL-09.</title>
        <authorList>
            <person name="Zhang H."/>
        </authorList>
    </citation>
    <scope>NUCLEOTIDE SEQUENCE [LARGE SCALE GENOMIC DNA]</scope>
    <source>
        <strain evidence="1">HM-08</strain>
    </source>
</reference>
<dbReference type="STRING" id="1398.AB434_1343"/>
<dbReference type="RefSeq" id="WP_052042129.1">
    <property type="nucleotide sequence ID" value="NZ_CP010525.1"/>
</dbReference>
<dbReference type="EMBL" id="CP010525">
    <property type="protein sequence ID" value="AJO24813.1"/>
    <property type="molecule type" value="Genomic_DNA"/>
</dbReference>
<dbReference type="PATRIC" id="fig|1398.18.peg.3983"/>
<gene>
    <name evidence="2" type="ORF">B4099_3682</name>
    <name evidence="1" type="ORF">SB48_HM08orf06349</name>
</gene>
<dbReference type="AlphaFoldDB" id="A0A0C5C8X7"/>